<gene>
    <name evidence="3" type="ORF">OsJ_30824</name>
</gene>
<reference evidence="3" key="2">
    <citation type="submission" date="2008-12" db="EMBL/GenBank/DDBJ databases">
        <title>Improved gene annotation of the rice (Oryza sativa) genomes.</title>
        <authorList>
            <person name="Wang J."/>
            <person name="Li R."/>
            <person name="Fan W."/>
            <person name="Huang Q."/>
            <person name="Zhang J."/>
            <person name="Zhou Y."/>
            <person name="Hu Y."/>
            <person name="Zi S."/>
            <person name="Li J."/>
            <person name="Ni P."/>
            <person name="Zheng H."/>
            <person name="Zhang Y."/>
            <person name="Zhao M."/>
            <person name="Hao Q."/>
            <person name="McDermott J."/>
            <person name="Samudrala R."/>
            <person name="Kristiansen K."/>
            <person name="Wong G.K.-S."/>
        </authorList>
    </citation>
    <scope>NUCLEOTIDE SEQUENCE</scope>
</reference>
<dbReference type="PANTHER" id="PTHR48258">
    <property type="entry name" value="DUF4218 DOMAIN-CONTAINING PROTEIN-RELATED"/>
    <property type="match status" value="1"/>
</dbReference>
<dbReference type="AlphaFoldDB" id="A3C2U9"/>
<evidence type="ECO:0000313" key="3">
    <source>
        <dbReference type="EMBL" id="EAZ15412.1"/>
    </source>
</evidence>
<evidence type="ECO:0000256" key="1">
    <source>
        <dbReference type="SAM" id="MobiDB-lite"/>
    </source>
</evidence>
<dbReference type="InterPro" id="IPR025452">
    <property type="entry name" value="DUF4218"/>
</dbReference>
<reference evidence="3" key="1">
    <citation type="journal article" date="2005" name="PLoS Biol.">
        <title>The genomes of Oryza sativa: a history of duplications.</title>
        <authorList>
            <person name="Yu J."/>
            <person name="Wang J."/>
            <person name="Lin W."/>
            <person name="Li S."/>
            <person name="Li H."/>
            <person name="Zhou J."/>
            <person name="Ni P."/>
            <person name="Dong W."/>
            <person name="Hu S."/>
            <person name="Zeng C."/>
            <person name="Zhang J."/>
            <person name="Zhang Y."/>
            <person name="Li R."/>
            <person name="Xu Z."/>
            <person name="Li S."/>
            <person name="Li X."/>
            <person name="Zheng H."/>
            <person name="Cong L."/>
            <person name="Lin L."/>
            <person name="Yin J."/>
            <person name="Geng J."/>
            <person name="Li G."/>
            <person name="Shi J."/>
            <person name="Liu J."/>
            <person name="Lv H."/>
            <person name="Li J."/>
            <person name="Wang J."/>
            <person name="Deng Y."/>
            <person name="Ran L."/>
            <person name="Shi X."/>
            <person name="Wang X."/>
            <person name="Wu Q."/>
            <person name="Li C."/>
            <person name="Ren X."/>
            <person name="Wang J."/>
            <person name="Wang X."/>
            <person name="Li D."/>
            <person name="Liu D."/>
            <person name="Zhang X."/>
            <person name="Ji Z."/>
            <person name="Zhao W."/>
            <person name="Sun Y."/>
            <person name="Zhang Z."/>
            <person name="Bao J."/>
            <person name="Han Y."/>
            <person name="Dong L."/>
            <person name="Ji J."/>
            <person name="Chen P."/>
            <person name="Wu S."/>
            <person name="Liu J."/>
            <person name="Xiao Y."/>
            <person name="Bu D."/>
            <person name="Tan J."/>
            <person name="Yang L."/>
            <person name="Ye C."/>
            <person name="Zhang J."/>
            <person name="Xu J."/>
            <person name="Zhou Y."/>
            <person name="Yu Y."/>
            <person name="Zhang B."/>
            <person name="Zhuang S."/>
            <person name="Wei H."/>
            <person name="Liu B."/>
            <person name="Lei M."/>
            <person name="Yu H."/>
            <person name="Li Y."/>
            <person name="Xu H."/>
            <person name="Wei S."/>
            <person name="He X."/>
            <person name="Fang L."/>
            <person name="Zhang Z."/>
            <person name="Zhang Y."/>
            <person name="Huang X."/>
            <person name="Su Z."/>
            <person name="Tong W."/>
            <person name="Li J."/>
            <person name="Tong Z."/>
            <person name="Li S."/>
            <person name="Ye J."/>
            <person name="Wang L."/>
            <person name="Fang L."/>
            <person name="Lei T."/>
            <person name="Chen C."/>
            <person name="Chen H."/>
            <person name="Xu Z."/>
            <person name="Li H."/>
            <person name="Huang H."/>
            <person name="Zhang F."/>
            <person name="Xu H."/>
            <person name="Li N."/>
            <person name="Zhao C."/>
            <person name="Li S."/>
            <person name="Dong L."/>
            <person name="Huang Y."/>
            <person name="Li L."/>
            <person name="Xi Y."/>
            <person name="Qi Q."/>
            <person name="Li W."/>
            <person name="Zhang B."/>
            <person name="Hu W."/>
            <person name="Zhang Y."/>
            <person name="Tian X."/>
            <person name="Jiao Y."/>
            <person name="Liang X."/>
            <person name="Jin J."/>
            <person name="Gao L."/>
            <person name="Zheng W."/>
            <person name="Hao B."/>
            <person name="Liu S."/>
            <person name="Wang W."/>
            <person name="Yuan L."/>
            <person name="Cao M."/>
            <person name="McDermott J."/>
            <person name="Samudrala R."/>
            <person name="Wang J."/>
            <person name="Wong G.K."/>
            <person name="Yang H."/>
        </authorList>
    </citation>
    <scope>NUCLEOTIDE SEQUENCE [LARGE SCALE GENOMIC DNA]</scope>
</reference>
<protein>
    <recommendedName>
        <fullName evidence="2">DUF4218 domain-containing protein</fullName>
    </recommendedName>
</protein>
<proteinExistence type="predicted"/>
<dbReference type="PANTHER" id="PTHR48258:SF3">
    <property type="entry name" value="FK506-BINDING PROTEIN 4-LIKE ISOFORM X1"/>
    <property type="match status" value="1"/>
</dbReference>
<dbReference type="Pfam" id="PF13960">
    <property type="entry name" value="DUF4218"/>
    <property type="match status" value="1"/>
</dbReference>
<evidence type="ECO:0000259" key="2">
    <source>
        <dbReference type="Pfam" id="PF13960"/>
    </source>
</evidence>
<name>A3C2U9_ORYSJ</name>
<feature type="compositionally biased region" description="Acidic residues" evidence="1">
    <location>
        <begin position="419"/>
        <end position="462"/>
    </location>
</feature>
<feature type="domain" description="DUF4218" evidence="2">
    <location>
        <begin position="130"/>
        <end position="181"/>
    </location>
</feature>
<dbReference type="EMBL" id="CM000147">
    <property type="protein sequence ID" value="EAZ15412.1"/>
    <property type="molecule type" value="Genomic_DNA"/>
</dbReference>
<sequence>MTLHLCRYGFQLGYERWTSHGEPEILEEDEAEQHIGLVDQMNEMLTDAIAAHDVNPSEEPTPTAAELYRLLEEVDTPVHENTRQTRLSIVARLMSIKTQNNMSEACYNEIMNLLHDSLGDEAGNKLPKNYHRCMCKLRLKVRNKARVEGSIVEAYIVEETTNFMSIYFNKDIRTTWNKPNRYNNGGTVVQNDGCTLDVFQEQGMLHGRGVPRDLSPQELNVAMLYVLTNCSMVDKFQEKFSEEKHAMHNNLSVEGLDQLMREEFVDWFKNACRNDPSADDDLWNLATGCKPRVLSYNSYDINGYRFRSEKYEKSRRRLTTVNSGVCLSSFTSDDQQLDYYGVIEDIIKLTFDAGRKIEIVLLQCRWFDPIRGKRSTPTLGMIEIKSTSKLTNFEPFAMAHQATQQGNEEPSDNIGSDEIHEESDESGGEEGSEEQVDDGDDEDEDNDDEENGNDSEYDDDDY</sequence>
<feature type="region of interest" description="Disordered" evidence="1">
    <location>
        <begin position="401"/>
        <end position="462"/>
    </location>
</feature>
<organism evidence="3">
    <name type="scientific">Oryza sativa subsp. japonica</name>
    <name type="common">Rice</name>
    <dbReference type="NCBI Taxonomy" id="39947"/>
    <lineage>
        <taxon>Eukaryota</taxon>
        <taxon>Viridiplantae</taxon>
        <taxon>Streptophyta</taxon>
        <taxon>Embryophyta</taxon>
        <taxon>Tracheophyta</taxon>
        <taxon>Spermatophyta</taxon>
        <taxon>Magnoliopsida</taxon>
        <taxon>Liliopsida</taxon>
        <taxon>Poales</taxon>
        <taxon>Poaceae</taxon>
        <taxon>BOP clade</taxon>
        <taxon>Oryzoideae</taxon>
        <taxon>Oryzeae</taxon>
        <taxon>Oryzinae</taxon>
        <taxon>Oryza</taxon>
        <taxon>Oryza sativa</taxon>
    </lineage>
</organism>
<accession>A3C2U9</accession>
<dbReference type="Proteomes" id="UP000007752">
    <property type="component" value="Chromosome 10"/>
</dbReference>